<dbReference type="AlphaFoldDB" id="A0A843WXF2"/>
<dbReference type="EMBL" id="NMUH01003825">
    <property type="protein sequence ID" value="MQM07220.1"/>
    <property type="molecule type" value="Genomic_DNA"/>
</dbReference>
<dbReference type="Proteomes" id="UP000652761">
    <property type="component" value="Unassembled WGS sequence"/>
</dbReference>
<gene>
    <name evidence="2" type="ORF">Taro_040059</name>
</gene>
<proteinExistence type="predicted"/>
<evidence type="ECO:0000313" key="2">
    <source>
        <dbReference type="EMBL" id="MQM07220.1"/>
    </source>
</evidence>
<evidence type="ECO:0000313" key="3">
    <source>
        <dbReference type="Proteomes" id="UP000652761"/>
    </source>
</evidence>
<accession>A0A843WXF2</accession>
<sequence>MHLHHRWLVDVHLLHLSLTSHHEGEGSYNETMWAVWTNERKQELLDETHKKKGTDDYIREKAREVAESYSRGMDERYGDDSQRPELDPDIWVATSGEPKKGYVYGFGHSLGMARVISSCSSSVSHATSPFTTPAAPGGSSSAASTITLDLFREIVNECVSQNILTIVSQTISHTLAQLGILRDRAPPAQQPLVSILFD</sequence>
<organism evidence="2 3">
    <name type="scientific">Colocasia esculenta</name>
    <name type="common">Wild taro</name>
    <name type="synonym">Arum esculentum</name>
    <dbReference type="NCBI Taxonomy" id="4460"/>
    <lineage>
        <taxon>Eukaryota</taxon>
        <taxon>Viridiplantae</taxon>
        <taxon>Streptophyta</taxon>
        <taxon>Embryophyta</taxon>
        <taxon>Tracheophyta</taxon>
        <taxon>Spermatophyta</taxon>
        <taxon>Magnoliopsida</taxon>
        <taxon>Liliopsida</taxon>
        <taxon>Araceae</taxon>
        <taxon>Aroideae</taxon>
        <taxon>Colocasieae</taxon>
        <taxon>Colocasia</taxon>
    </lineage>
</organism>
<keyword evidence="1" id="KW-0732">Signal</keyword>
<evidence type="ECO:0000256" key="1">
    <source>
        <dbReference type="SAM" id="SignalP"/>
    </source>
</evidence>
<reference evidence="2" key="1">
    <citation type="submission" date="2017-07" db="EMBL/GenBank/DDBJ databases">
        <title>Taro Niue Genome Assembly and Annotation.</title>
        <authorList>
            <person name="Atibalentja N."/>
            <person name="Keating K."/>
            <person name="Fields C.J."/>
        </authorList>
    </citation>
    <scope>NUCLEOTIDE SEQUENCE</scope>
    <source>
        <strain evidence="2">Niue_2</strain>
        <tissue evidence="2">Leaf</tissue>
    </source>
</reference>
<feature type="chain" id="PRO_5032347487" evidence="1">
    <location>
        <begin position="20"/>
        <end position="198"/>
    </location>
</feature>
<name>A0A843WXF2_COLES</name>
<comment type="caution">
    <text evidence="2">The sequence shown here is derived from an EMBL/GenBank/DDBJ whole genome shotgun (WGS) entry which is preliminary data.</text>
</comment>
<keyword evidence="3" id="KW-1185">Reference proteome</keyword>
<protein>
    <submittedName>
        <fullName evidence="2">Uncharacterized protein</fullName>
    </submittedName>
</protein>
<feature type="signal peptide" evidence="1">
    <location>
        <begin position="1"/>
        <end position="19"/>
    </location>
</feature>